<organism evidence="3">
    <name type="scientific">marine sediment metagenome</name>
    <dbReference type="NCBI Taxonomy" id="412755"/>
    <lineage>
        <taxon>unclassified sequences</taxon>
        <taxon>metagenomes</taxon>
        <taxon>ecological metagenomes</taxon>
    </lineage>
</organism>
<evidence type="ECO:0000256" key="1">
    <source>
        <dbReference type="SAM" id="MobiDB-lite"/>
    </source>
</evidence>
<gene>
    <name evidence="3" type="ORF">LCGC14_1980940</name>
</gene>
<dbReference type="InterPro" id="IPR000917">
    <property type="entry name" value="Sulfatase_N"/>
</dbReference>
<dbReference type="PANTHER" id="PTHR43751">
    <property type="entry name" value="SULFATASE"/>
    <property type="match status" value="1"/>
</dbReference>
<feature type="domain" description="Sulfatase N-terminal" evidence="2">
    <location>
        <begin position="42"/>
        <end position="218"/>
    </location>
</feature>
<dbReference type="InterPro" id="IPR017850">
    <property type="entry name" value="Alkaline_phosphatase_core_sf"/>
</dbReference>
<dbReference type="PANTHER" id="PTHR43751:SF3">
    <property type="entry name" value="SULFATASE N-TERMINAL DOMAIN-CONTAINING PROTEIN"/>
    <property type="match status" value="1"/>
</dbReference>
<name>A0A0F9F975_9ZZZZ</name>
<protein>
    <recommendedName>
        <fullName evidence="2">Sulfatase N-terminal domain-containing protein</fullName>
    </recommendedName>
</protein>
<comment type="caution">
    <text evidence="3">The sequence shown here is derived from an EMBL/GenBank/DDBJ whole genome shotgun (WGS) entry which is preliminary data.</text>
</comment>
<dbReference type="InterPro" id="IPR052701">
    <property type="entry name" value="GAG_Ulvan_Degrading_Sulfatases"/>
</dbReference>
<evidence type="ECO:0000259" key="2">
    <source>
        <dbReference type="Pfam" id="PF00884"/>
    </source>
</evidence>
<dbReference type="Gene3D" id="3.40.720.10">
    <property type="entry name" value="Alkaline Phosphatase, subunit A"/>
    <property type="match status" value="1"/>
</dbReference>
<dbReference type="Pfam" id="PF00884">
    <property type="entry name" value="Sulfatase"/>
    <property type="match status" value="1"/>
</dbReference>
<dbReference type="AlphaFoldDB" id="A0A0F9F975"/>
<evidence type="ECO:0000313" key="3">
    <source>
        <dbReference type="EMBL" id="KKL82818.1"/>
    </source>
</evidence>
<feature type="compositionally biased region" description="Polar residues" evidence="1">
    <location>
        <begin position="220"/>
        <end position="232"/>
    </location>
</feature>
<dbReference type="PROSITE" id="PS51257">
    <property type="entry name" value="PROKAR_LIPOPROTEIN"/>
    <property type="match status" value="1"/>
</dbReference>
<feature type="region of interest" description="Disordered" evidence="1">
    <location>
        <begin position="213"/>
        <end position="232"/>
    </location>
</feature>
<dbReference type="SUPFAM" id="SSF53649">
    <property type="entry name" value="Alkaline phosphatase-like"/>
    <property type="match status" value="1"/>
</dbReference>
<dbReference type="CDD" id="cd16148">
    <property type="entry name" value="sulfatase_like"/>
    <property type="match status" value="1"/>
</dbReference>
<feature type="non-terminal residue" evidence="3">
    <location>
        <position position="232"/>
    </location>
</feature>
<reference evidence="3" key="1">
    <citation type="journal article" date="2015" name="Nature">
        <title>Complex archaea that bridge the gap between prokaryotes and eukaryotes.</title>
        <authorList>
            <person name="Spang A."/>
            <person name="Saw J.H."/>
            <person name="Jorgensen S.L."/>
            <person name="Zaremba-Niedzwiedzka K."/>
            <person name="Martijn J."/>
            <person name="Lind A.E."/>
            <person name="van Eijk R."/>
            <person name="Schleper C."/>
            <person name="Guy L."/>
            <person name="Ettema T.J."/>
        </authorList>
    </citation>
    <scope>NUCLEOTIDE SEQUENCE</scope>
</reference>
<sequence length="232" mass="25245">MKQRCNLRAILITGALAVALAGCRDKPGTSSGPGASATSGRPNVLLITLDTTRADRLGCYRYAKARTPAIDSLAAGGMRFDNAFSHVPLTLPSHASLLTGMLPPEHGLHDNARGKLGPEPVCLAEILRGRGYKTAAFVASFVLAKQFGLERGFDVYDDRMPAAKGDHSIYAYTQPGNVVADRALEWLAARGDERFFCWVHFFDPHAPYTPPEPFDRASRMATTARSPSWTRR</sequence>
<proteinExistence type="predicted"/>
<dbReference type="EMBL" id="LAZR01022164">
    <property type="protein sequence ID" value="KKL82818.1"/>
    <property type="molecule type" value="Genomic_DNA"/>
</dbReference>
<accession>A0A0F9F975</accession>